<dbReference type="EMBL" id="JAALNF010000003">
    <property type="protein sequence ID" value="NGT90438.1"/>
    <property type="molecule type" value="Genomic_DNA"/>
</dbReference>
<name>A0A6G4ZE72_CLOPF</name>
<sequence length="267" mass="31171">MASIFFYTKSPETSIFDLEYFNESKLDLEKIKGVIEKNVATYDDNKIFNKEGYTNTVLDEKKGILSSIFIFKNNLGQYTTVTYDEKNKGIKVSRAPYSYFGQARIVITDELNIMFRATYSSEESAKTKSISFFEDIGIDLEPIKLDNNIFQYIRNNYDWKKIKIQRIEREKDSTRSLSYEIDPASDKESEVDKIYNDSGLFEHITFNLKFKDDIYIVKLYKQGNKITVDDGQFESKSLFDEFCLYLLEKIIEIKNVCAIGSEEVIEE</sequence>
<gene>
    <name evidence="1" type="ORF">G6Z02_09510</name>
</gene>
<reference evidence="1" key="1">
    <citation type="submission" date="2020-02" db="EMBL/GenBank/DDBJ databases">
        <title>Genomic Insights into the Phylogeny and Genetic Plasticity of the Human and Animal Enteric Pathogen Clostridium perfringens.</title>
        <authorList>
            <person name="Feng Y."/>
            <person name="Hu Y."/>
        </authorList>
    </citation>
    <scope>NUCLEOTIDE SEQUENCE</scope>
    <source>
        <strain evidence="1">CP-08</strain>
    </source>
</reference>
<proteinExistence type="predicted"/>
<comment type="caution">
    <text evidence="1">The sequence shown here is derived from an EMBL/GenBank/DDBJ whole genome shotgun (WGS) entry which is preliminary data.</text>
</comment>
<accession>A0A6G4ZE72</accession>
<organism evidence="1">
    <name type="scientific">Clostridium perfringens</name>
    <dbReference type="NCBI Taxonomy" id="1502"/>
    <lineage>
        <taxon>Bacteria</taxon>
        <taxon>Bacillati</taxon>
        <taxon>Bacillota</taxon>
        <taxon>Clostridia</taxon>
        <taxon>Eubacteriales</taxon>
        <taxon>Clostridiaceae</taxon>
        <taxon>Clostridium</taxon>
    </lineage>
</organism>
<dbReference type="AlphaFoldDB" id="A0A6G4ZE72"/>
<evidence type="ECO:0000313" key="1">
    <source>
        <dbReference type="EMBL" id="NGT90438.1"/>
    </source>
</evidence>
<dbReference type="RefSeq" id="WP_164792257.1">
    <property type="nucleotide sequence ID" value="NZ_JAALNF010000003.1"/>
</dbReference>
<protein>
    <submittedName>
        <fullName evidence="1">Uncharacterized protein</fullName>
    </submittedName>
</protein>